<keyword evidence="4" id="KW-1185">Reference proteome</keyword>
<dbReference type="GO" id="GO:0015074">
    <property type="term" value="P:DNA integration"/>
    <property type="evidence" value="ECO:0007669"/>
    <property type="project" value="InterPro"/>
</dbReference>
<comment type="caution">
    <text evidence="3">The sequence shown here is derived from an EMBL/GenBank/DDBJ whole genome shotgun (WGS) entry which is preliminary data.</text>
</comment>
<name>A0A1Q9CD44_SYMMI</name>
<feature type="region of interest" description="Disordered" evidence="2">
    <location>
        <begin position="384"/>
        <end position="405"/>
    </location>
</feature>
<evidence type="ECO:0000256" key="1">
    <source>
        <dbReference type="ARBA" id="ARBA00023172"/>
    </source>
</evidence>
<dbReference type="CDD" id="cd00397">
    <property type="entry name" value="DNA_BRE_C"/>
    <property type="match status" value="1"/>
</dbReference>
<dbReference type="Proteomes" id="UP000186817">
    <property type="component" value="Unassembled WGS sequence"/>
</dbReference>
<dbReference type="GO" id="GO:0003677">
    <property type="term" value="F:DNA binding"/>
    <property type="evidence" value="ECO:0007669"/>
    <property type="project" value="InterPro"/>
</dbReference>
<evidence type="ECO:0000313" key="4">
    <source>
        <dbReference type="Proteomes" id="UP000186817"/>
    </source>
</evidence>
<dbReference type="SUPFAM" id="SSF56349">
    <property type="entry name" value="DNA breaking-rejoining enzymes"/>
    <property type="match status" value="1"/>
</dbReference>
<proteinExistence type="predicted"/>
<reference evidence="3 4" key="1">
    <citation type="submission" date="2016-02" db="EMBL/GenBank/DDBJ databases">
        <title>Genome analysis of coral dinoflagellate symbionts highlights evolutionary adaptations to a symbiotic lifestyle.</title>
        <authorList>
            <person name="Aranda M."/>
            <person name="Li Y."/>
            <person name="Liew Y.J."/>
            <person name="Baumgarten S."/>
            <person name="Simakov O."/>
            <person name="Wilson M."/>
            <person name="Piel J."/>
            <person name="Ashoor H."/>
            <person name="Bougouffa S."/>
            <person name="Bajic V.B."/>
            <person name="Ryu T."/>
            <person name="Ravasi T."/>
            <person name="Bayer T."/>
            <person name="Micklem G."/>
            <person name="Kim H."/>
            <person name="Bhak J."/>
            <person name="Lajeunesse T.C."/>
            <person name="Voolstra C.R."/>
        </authorList>
    </citation>
    <scope>NUCLEOTIDE SEQUENCE [LARGE SCALE GENOMIC DNA]</scope>
    <source>
        <strain evidence="3 4">CCMP2467</strain>
    </source>
</reference>
<dbReference type="InterPro" id="IPR013762">
    <property type="entry name" value="Integrase-like_cat_sf"/>
</dbReference>
<sequence length="2010" mass="216828">MVRPRWRQLGQPPVQVQEEALVQRKGNWSQEEVWREGGEEEKGDLVFCVRGPLRTGGDYSSFVVVDPPAASSVPQGSPSTCAPSYTSRLLPVAPPFVPSSLSEPEYPLQGPVPEASDSLPAAVPTQVLALGRRLGSCENFSGEDRIRRAWRAGREAAEVLEGRKSRPEASPRLPLANRVYCILRLTDLVCPRVVHSFSEYKAFPGSGFLCRGLFAVPSVMDFSALVPASAGSVELLELSWPPHPGEEGQKACVCYVMMLREDGFLLCLPAHFFDSSELSAQGTGLGPVDFGPSHTIQAAGVALTEGGEWGPALPPASVPALLLDLPASASMLLSPLELDVFEGVFFVDDRPTLYPLASEALSLARQWVADDAEALASGYQTAVSELGPPAADPRPAKRAPKAKRPSVAQIAMQTAALTEVVAKISTQLAALQQQAGGPAAPQPEPLPSAPQEVPLVDSQARLRQSPVSALVPPFQHVPKSLAATLGPPPPVRRAPDPLPTAQVDLDAQMEAAIIEGELPNVQEPGALASAMMAQSRALLALVGHLAQGGDPVLDSQASSSSRQRLQNELAQLSGAFAEKVRAKAAHRMTPAGLSPTEQASLCRYFERYGGFSRLRETGLIVYQAARAFDLLTAEQPRAAADALGLLLVYLDQLALDSGSTTVAYLMTLLPDPPQGFYAEGPTPPGGSLQAFTPLADQSWVTSALGFLREMDLISTRGRGGFDPKAAKGGKVGRTEGGSSRISKVSPAGAASTDGSRRCPSSAFLADTARTDACDPGGPALAFEGEFNFSAWAGALPRLVLKSRTAFSYFLFRTLHLQRDDALSVPTALFPLPLPDVFPARSKPRERGGSKRGRGNVRVALHCLVMALNFLHAGFRPPPLDSLRRPPGAPHVAVFKRLVGFLRASCRLGGSIPFCAGRRGTHLVARLGELHSFLTTAGLSDDAYLPHSAAGAAGAKVPHRTDGPDCLRPYRPLDAEGIVLHGSGNWDPTPFLPTSMRLAYLEPAILETFGGTGAPAPSFDQESPDMLLRLLKIWDARSLLQLRQIGDRRGQNSYECRLEGVSRELPAGFLLTKLTVPRFSHRMCGSTTDRRDFYTQCRVSPERAARNAVKPCLPLRAFVGTKALEHYVTWVDSRAGPRRSRASLAPRPVLLDLNRPMHGCFQALFQGDASGVEFATAAHVAFLEDTSDLQPPERGRIVAGQPLAREGPWAGVIIDDAFAISVEEALSASHLDGKNHVGEGHKPSDPSTSERMILKARAAYERAGILGSSEKDTLSEDVFVIGGAQIDSSPASVREGLVQVGTPIQKRLSLSLASLKLAGYRTTTEELTSMISGAWVSALLFRRCAMACLGKLFGISVKEALAARGFSTGPHFDCSVSPHFDLLRLDAYDWLLFMIQARRLGGLMLHIPTGALASPGPRGKASHTPSSRVRAAQRFATRALGAFWSAWRANLAAALVVPFCSKVRASSLWRYLCGLEGVTELSGRSLLCLAQKGCSNLCLLLTGLPAAKLAAAPSIPSAFGSPLARAESKLPAALEAALEEAFCCALQGRAVEPAPRVGLESLLVNDLLAARSWSVSASWVWRETAHINLLETRAYLKALRDLAKRGDDARFVHIVDSAVTLHSTVKGRSSARTLEKALKQGAALQLAGGLYPAPVFGPTRLNIADDPSRGACLREPCKHSVLAVLKTEAGSSVAQETTSHKAWLAERGRSLENFLSENPPEVQALNTSLVAYGRELYDAGRPYWIYSETVNSVAARAPTVRRQLQQAWDLGFSWLAMEPYSHHVPLPGILLCAILTACLVWGWVREAGLFALAWGGLLRIGEATNAKRADLVLPRDVLFTQCFVLLRIQEPKTRLRMARHQAARVEPQDLVELIDLVFQGLRSDERLWPRSQQTLRKRLDAVLARLGITPHEGEKALDLGSFRPGGATYLLQQTEDSELTRRRGRWASHKVMEIYLQEVASITFYPRLPLPVREQVLRFAQGFRPMLEKAKQWDAQGIPPTAWYSLLLAEG</sequence>
<evidence type="ECO:0000313" key="3">
    <source>
        <dbReference type="EMBL" id="OLP80838.1"/>
    </source>
</evidence>
<dbReference type="EMBL" id="LSRX01001339">
    <property type="protein sequence ID" value="OLP80838.1"/>
    <property type="molecule type" value="Genomic_DNA"/>
</dbReference>
<gene>
    <name evidence="3" type="ORF">AK812_SmicGene38691</name>
</gene>
<evidence type="ECO:0000256" key="2">
    <source>
        <dbReference type="SAM" id="MobiDB-lite"/>
    </source>
</evidence>
<dbReference type="GO" id="GO:0006310">
    <property type="term" value="P:DNA recombination"/>
    <property type="evidence" value="ECO:0007669"/>
    <property type="project" value="UniProtKB-KW"/>
</dbReference>
<organism evidence="3 4">
    <name type="scientific">Symbiodinium microadriaticum</name>
    <name type="common">Dinoflagellate</name>
    <name type="synonym">Zooxanthella microadriatica</name>
    <dbReference type="NCBI Taxonomy" id="2951"/>
    <lineage>
        <taxon>Eukaryota</taxon>
        <taxon>Sar</taxon>
        <taxon>Alveolata</taxon>
        <taxon>Dinophyceae</taxon>
        <taxon>Suessiales</taxon>
        <taxon>Symbiodiniaceae</taxon>
        <taxon>Symbiodinium</taxon>
    </lineage>
</organism>
<dbReference type="InterPro" id="IPR011010">
    <property type="entry name" value="DNA_brk_join_enz"/>
</dbReference>
<dbReference type="OrthoDB" id="442379at2759"/>
<protein>
    <submittedName>
        <fullName evidence="3">Uncharacterized protein</fullName>
    </submittedName>
</protein>
<dbReference type="Gene3D" id="1.10.443.10">
    <property type="entry name" value="Intergrase catalytic core"/>
    <property type="match status" value="1"/>
</dbReference>
<keyword evidence="1" id="KW-0233">DNA recombination</keyword>
<feature type="region of interest" description="Disordered" evidence="2">
    <location>
        <begin position="723"/>
        <end position="757"/>
    </location>
</feature>
<accession>A0A1Q9CD44</accession>